<evidence type="ECO:0000259" key="4">
    <source>
        <dbReference type="PROSITE" id="PS50991"/>
    </source>
</evidence>
<accession>A0A1W9HQ38</accession>
<dbReference type="GO" id="GO:0046872">
    <property type="term" value="F:metal ion binding"/>
    <property type="evidence" value="ECO:0007669"/>
    <property type="project" value="UniProtKB-KW"/>
</dbReference>
<dbReference type="NCBIfam" id="NF004283">
    <property type="entry name" value="PRK05692.1"/>
    <property type="match status" value="1"/>
</dbReference>
<dbReference type="Pfam" id="PF00682">
    <property type="entry name" value="HMGL-like"/>
    <property type="match status" value="1"/>
</dbReference>
<dbReference type="PANTHER" id="PTHR42738:SF7">
    <property type="entry name" value="HYDROXYMETHYLGLUTARYL-COA LYASE"/>
    <property type="match status" value="1"/>
</dbReference>
<sequence>MHGSQQRDVDICEVGPRDGLQLVGELVPTETKLRWIEALAATGLPEIDAASFVPATSMPQFADAADIVTGARNLPAPWRVGALAPNLRGAERALGAGAEMLFCIVSASHSHSLANTRRNREDQVRIVGDIVRLARQEKGRRVLVSGGIPTSFGCSIEGRVSEADVCRVAADLAESGVDEIGLADTVGYGDPALVSARIKAVRRAVGKDISLRLHFHNTMGLGLANILAGLEAGVTVFDAASGGLGGCPFAPGASGNVATEDLVFMLEQMGMRTGIDIDKLNAATDILAKALPNERLRSHVREAGVPKVYGCAA</sequence>
<reference evidence="5 6" key="1">
    <citation type="journal article" date="2017" name="Water Res.">
        <title>Comammox in drinking water systems.</title>
        <authorList>
            <person name="Wang Y."/>
            <person name="Ma L."/>
            <person name="Mao Y."/>
            <person name="Jiang X."/>
            <person name="Xia Y."/>
            <person name="Yu K."/>
            <person name="Li B."/>
            <person name="Zhang T."/>
        </authorList>
    </citation>
    <scope>NUCLEOTIDE SEQUENCE [LARGE SCALE GENOMIC DNA]</scope>
    <source>
        <strain evidence="5">SG_bin8</strain>
    </source>
</reference>
<organism evidence="5 6">
    <name type="scientific">Candidatus Raskinella chloraquaticus</name>
    <dbReference type="NCBI Taxonomy" id="1951219"/>
    <lineage>
        <taxon>Bacteria</taxon>
        <taxon>Pseudomonadati</taxon>
        <taxon>Pseudomonadota</taxon>
        <taxon>Alphaproteobacteria</taxon>
        <taxon>Hyphomicrobiales</taxon>
        <taxon>Phreatobacteraceae</taxon>
        <taxon>Candidatus Raskinella</taxon>
    </lineage>
</organism>
<keyword evidence="2" id="KW-0479">Metal-binding</keyword>
<dbReference type="GO" id="GO:0004419">
    <property type="term" value="F:hydroxymethylglutaryl-CoA lyase activity"/>
    <property type="evidence" value="ECO:0007669"/>
    <property type="project" value="TreeGrafter"/>
</dbReference>
<gene>
    <name evidence="5" type="ORF">A4S15_02355</name>
</gene>
<dbReference type="RefSeq" id="WP_376799791.1">
    <property type="nucleotide sequence ID" value="NZ_DHWE01000020.1"/>
</dbReference>
<dbReference type="Gene3D" id="3.20.20.70">
    <property type="entry name" value="Aldolase class I"/>
    <property type="match status" value="1"/>
</dbReference>
<dbReference type="SUPFAM" id="SSF51569">
    <property type="entry name" value="Aldolase"/>
    <property type="match status" value="1"/>
</dbReference>
<keyword evidence="3" id="KW-0456">Lyase</keyword>
<comment type="similarity">
    <text evidence="1">Belongs to the HMG-CoA lyase family.</text>
</comment>
<evidence type="ECO:0000313" key="6">
    <source>
        <dbReference type="Proteomes" id="UP000192872"/>
    </source>
</evidence>
<evidence type="ECO:0000256" key="1">
    <source>
        <dbReference type="ARBA" id="ARBA00009405"/>
    </source>
</evidence>
<feature type="domain" description="Pyruvate carboxyltransferase" evidence="4">
    <location>
        <begin position="9"/>
        <end position="281"/>
    </location>
</feature>
<dbReference type="STRING" id="1827387.A4S15_02355"/>
<dbReference type="InterPro" id="IPR000891">
    <property type="entry name" value="PYR_CT"/>
</dbReference>
<evidence type="ECO:0000256" key="2">
    <source>
        <dbReference type="ARBA" id="ARBA00022723"/>
    </source>
</evidence>
<evidence type="ECO:0000313" key="5">
    <source>
        <dbReference type="EMBL" id="OQW49588.1"/>
    </source>
</evidence>
<dbReference type="Proteomes" id="UP000192872">
    <property type="component" value="Unassembled WGS sequence"/>
</dbReference>
<dbReference type="AlphaFoldDB" id="A0A1W9HQ38"/>
<proteinExistence type="inferred from homology"/>
<dbReference type="CDD" id="cd07938">
    <property type="entry name" value="DRE_TIM_HMGL"/>
    <property type="match status" value="1"/>
</dbReference>
<evidence type="ECO:0000256" key="3">
    <source>
        <dbReference type="ARBA" id="ARBA00023239"/>
    </source>
</evidence>
<comment type="caution">
    <text evidence="5">The sequence shown here is derived from an EMBL/GenBank/DDBJ whole genome shotgun (WGS) entry which is preliminary data.</text>
</comment>
<dbReference type="PANTHER" id="PTHR42738">
    <property type="entry name" value="HYDROXYMETHYLGLUTARYL-COA LYASE"/>
    <property type="match status" value="1"/>
</dbReference>
<dbReference type="PROSITE" id="PS50991">
    <property type="entry name" value="PYR_CT"/>
    <property type="match status" value="1"/>
</dbReference>
<dbReference type="EMBL" id="LWDL01000031">
    <property type="protein sequence ID" value="OQW49588.1"/>
    <property type="molecule type" value="Genomic_DNA"/>
</dbReference>
<dbReference type="GO" id="GO:0046951">
    <property type="term" value="P:ketone body biosynthetic process"/>
    <property type="evidence" value="ECO:0007669"/>
    <property type="project" value="TreeGrafter"/>
</dbReference>
<dbReference type="GO" id="GO:0006552">
    <property type="term" value="P:L-leucine catabolic process"/>
    <property type="evidence" value="ECO:0007669"/>
    <property type="project" value="TreeGrafter"/>
</dbReference>
<protein>
    <recommendedName>
        <fullName evidence="4">Pyruvate carboxyltransferase domain-containing protein</fullName>
    </recommendedName>
</protein>
<dbReference type="InterPro" id="IPR013785">
    <property type="entry name" value="Aldolase_TIM"/>
</dbReference>
<dbReference type="InterPro" id="IPR043594">
    <property type="entry name" value="HMGL"/>
</dbReference>
<name>A0A1W9HQ38_9HYPH</name>